<feature type="region of interest" description="Disordered" evidence="1">
    <location>
        <begin position="355"/>
        <end position="374"/>
    </location>
</feature>
<gene>
    <name evidence="2" type="ORF">D3273_24705</name>
</gene>
<reference evidence="2 3" key="2">
    <citation type="submission" date="2019-02" db="EMBL/GenBank/DDBJ databases">
        <title>'Lichenibacterium ramalinii' gen. nov. sp. nov., 'Lichenibacterium minor' gen. nov. sp. nov.</title>
        <authorList>
            <person name="Pankratov T."/>
        </authorList>
    </citation>
    <scope>NUCLEOTIDE SEQUENCE [LARGE SCALE GENOMIC DNA]</scope>
    <source>
        <strain evidence="2 3">RmlP026</strain>
    </source>
</reference>
<organism evidence="2 3">
    <name type="scientific">Lichenibacterium minor</name>
    <dbReference type="NCBI Taxonomy" id="2316528"/>
    <lineage>
        <taxon>Bacteria</taxon>
        <taxon>Pseudomonadati</taxon>
        <taxon>Pseudomonadota</taxon>
        <taxon>Alphaproteobacteria</taxon>
        <taxon>Hyphomicrobiales</taxon>
        <taxon>Lichenihabitantaceae</taxon>
        <taxon>Lichenibacterium</taxon>
    </lineage>
</organism>
<evidence type="ECO:0000313" key="3">
    <source>
        <dbReference type="Proteomes" id="UP000290759"/>
    </source>
</evidence>
<sequence>MSSTAQSITISTAAQLATVSRSTDRAARARAYATRLGAHAAEIRAQLDAAAGGDAAGPLRGELIEVDRQHRQAVEILTGVEAEHARHEADFRALHCSDGAARAKLADTHAARAAAVTASDATAAVLDRATAHAEAVERRLADARSAEARYDADATARLHAALRDGTEAPAATEAFSRTSPGLEDDARAARAAEARAAAEHRAKLTALAETERQVRGAADAVLLAEADSMAREVAALDARADLLRARLTTYAARTRGDHVQPEAVRPDPTRNAWSPPPPSLVTMATEPRVASTPAIAAALVDRTFVKEAPRDTSGVARAWDSFAAALAINAEAETSFTPNPPGPLLAPTASWLPASRFPASWEPQPAPEVPANAA</sequence>
<name>A0A4V1RTY9_9HYPH</name>
<dbReference type="EMBL" id="QYBB01000058">
    <property type="protein sequence ID" value="RYC29314.1"/>
    <property type="molecule type" value="Genomic_DNA"/>
</dbReference>
<protein>
    <submittedName>
        <fullName evidence="2">Uncharacterized protein</fullName>
    </submittedName>
</protein>
<keyword evidence="3" id="KW-1185">Reference proteome</keyword>
<evidence type="ECO:0000256" key="1">
    <source>
        <dbReference type="SAM" id="MobiDB-lite"/>
    </source>
</evidence>
<feature type="region of interest" description="Disordered" evidence="1">
    <location>
        <begin position="257"/>
        <end position="278"/>
    </location>
</feature>
<evidence type="ECO:0000313" key="2">
    <source>
        <dbReference type="EMBL" id="RYC29314.1"/>
    </source>
</evidence>
<reference evidence="2 3" key="1">
    <citation type="submission" date="2018-12" db="EMBL/GenBank/DDBJ databases">
        <authorList>
            <person name="Grouzdev D.S."/>
            <person name="Krutkina M.S."/>
        </authorList>
    </citation>
    <scope>NUCLEOTIDE SEQUENCE [LARGE SCALE GENOMIC DNA]</scope>
    <source>
        <strain evidence="2 3">RmlP026</strain>
    </source>
</reference>
<dbReference type="RefSeq" id="WP_129229629.1">
    <property type="nucleotide sequence ID" value="NZ_QYBB01000058.1"/>
</dbReference>
<dbReference type="Proteomes" id="UP000290759">
    <property type="component" value="Unassembled WGS sequence"/>
</dbReference>
<accession>A0A4V1RTY9</accession>
<proteinExistence type="predicted"/>
<dbReference type="AlphaFoldDB" id="A0A4V1RTY9"/>
<comment type="caution">
    <text evidence="2">The sequence shown here is derived from an EMBL/GenBank/DDBJ whole genome shotgun (WGS) entry which is preliminary data.</text>
</comment>
<feature type="compositionally biased region" description="Basic and acidic residues" evidence="1">
    <location>
        <begin position="257"/>
        <end position="268"/>
    </location>
</feature>